<evidence type="ECO:0008006" key="3">
    <source>
        <dbReference type="Google" id="ProtNLM"/>
    </source>
</evidence>
<name>A0ABW5D5J7_9BACT</name>
<evidence type="ECO:0000313" key="1">
    <source>
        <dbReference type="EMBL" id="MFD2256348.1"/>
    </source>
</evidence>
<reference evidence="2" key="1">
    <citation type="journal article" date="2019" name="Int. J. Syst. Evol. Microbiol.">
        <title>The Global Catalogue of Microorganisms (GCM) 10K type strain sequencing project: providing services to taxonomists for standard genome sequencing and annotation.</title>
        <authorList>
            <consortium name="The Broad Institute Genomics Platform"/>
            <consortium name="The Broad Institute Genome Sequencing Center for Infectious Disease"/>
            <person name="Wu L."/>
            <person name="Ma J."/>
        </authorList>
    </citation>
    <scope>NUCLEOTIDE SEQUENCE [LARGE SCALE GENOMIC DNA]</scope>
    <source>
        <strain evidence="2">CGMCC 4.7106</strain>
    </source>
</reference>
<organism evidence="1 2">
    <name type="scientific">Luteolibacter algae</name>
    <dbReference type="NCBI Taxonomy" id="454151"/>
    <lineage>
        <taxon>Bacteria</taxon>
        <taxon>Pseudomonadati</taxon>
        <taxon>Verrucomicrobiota</taxon>
        <taxon>Verrucomicrobiia</taxon>
        <taxon>Verrucomicrobiales</taxon>
        <taxon>Verrucomicrobiaceae</taxon>
        <taxon>Luteolibacter</taxon>
    </lineage>
</organism>
<evidence type="ECO:0000313" key="2">
    <source>
        <dbReference type="Proteomes" id="UP001597375"/>
    </source>
</evidence>
<gene>
    <name evidence="1" type="ORF">ACFSSA_06660</name>
</gene>
<dbReference type="RefSeq" id="WP_386819505.1">
    <property type="nucleotide sequence ID" value="NZ_JBHUIT010000007.1"/>
</dbReference>
<sequence length="253" mass="27989">MTKQVATITLGAAMILTTSCHTKNVSVGVENARFQHGYLNSKLLNQGSLLLWDMEATSGKMLTNVPHPDTSNNDNVSHASGSELMSKASSGVTVSGEIPIQQVPVGVSSEINRQTSIVVKNFESRRYYDPRFILNERDFASQRTELGEEFADNDKIRFIFIAGSTVSDDTDISIGTPTGKTNEHKLTIAGKEYKLTYSGTKEYQWKGSKQPVFVQPRIYKLIKDNSGDTGFRFVEDRQIEGDITKMLTSASSF</sequence>
<dbReference type="EMBL" id="JBHUIT010000007">
    <property type="protein sequence ID" value="MFD2256348.1"/>
    <property type="molecule type" value="Genomic_DNA"/>
</dbReference>
<dbReference type="PROSITE" id="PS51257">
    <property type="entry name" value="PROKAR_LIPOPROTEIN"/>
    <property type="match status" value="1"/>
</dbReference>
<comment type="caution">
    <text evidence="1">The sequence shown here is derived from an EMBL/GenBank/DDBJ whole genome shotgun (WGS) entry which is preliminary data.</text>
</comment>
<dbReference type="Proteomes" id="UP001597375">
    <property type="component" value="Unassembled WGS sequence"/>
</dbReference>
<proteinExistence type="predicted"/>
<accession>A0ABW5D5J7</accession>
<protein>
    <recommendedName>
        <fullName evidence="3">Lipoprotein</fullName>
    </recommendedName>
</protein>
<keyword evidence="2" id="KW-1185">Reference proteome</keyword>